<dbReference type="InterPro" id="IPR012337">
    <property type="entry name" value="RNaseH-like_sf"/>
</dbReference>
<dbReference type="SUPFAM" id="SSF53098">
    <property type="entry name" value="Ribonuclease H-like"/>
    <property type="match status" value="1"/>
</dbReference>
<feature type="domain" description="Integrase catalytic" evidence="3">
    <location>
        <begin position="239"/>
        <end position="409"/>
    </location>
</feature>
<evidence type="ECO:0000256" key="1">
    <source>
        <dbReference type="ARBA" id="ARBA00002286"/>
    </source>
</evidence>
<dbReference type="SUPFAM" id="SSF46689">
    <property type="entry name" value="Homeodomain-like"/>
    <property type="match status" value="1"/>
</dbReference>
<dbReference type="Pfam" id="PF13276">
    <property type="entry name" value="HTH_21"/>
    <property type="match status" value="1"/>
</dbReference>
<evidence type="ECO:0000313" key="4">
    <source>
        <dbReference type="EMBL" id="MEJ2871987.1"/>
    </source>
</evidence>
<dbReference type="InterPro" id="IPR001584">
    <property type="entry name" value="Integrase_cat-core"/>
</dbReference>
<comment type="caution">
    <text evidence="4">The sequence shown here is derived from an EMBL/GenBank/DDBJ whole genome shotgun (WGS) entry which is preliminary data.</text>
</comment>
<evidence type="ECO:0000313" key="5">
    <source>
        <dbReference type="Proteomes" id="UP001385809"/>
    </source>
</evidence>
<dbReference type="InterPro" id="IPR025948">
    <property type="entry name" value="HTH-like_dom"/>
</dbReference>
<keyword evidence="5" id="KW-1185">Reference proteome</keyword>
<dbReference type="InterPro" id="IPR048020">
    <property type="entry name" value="Transpos_IS3"/>
</dbReference>
<accession>A0ABU8MZF5</accession>
<comment type="function">
    <text evidence="1">Involved in the transposition of the insertion sequence.</text>
</comment>
<reference evidence="4 5" key="1">
    <citation type="submission" date="2024-03" db="EMBL/GenBank/DDBJ databases">
        <title>Actinomycetospora sp. OC33-EN08, a novel actinomycete isolated from wild orchid (Aerides multiflora).</title>
        <authorList>
            <person name="Suriyachadkun C."/>
        </authorList>
    </citation>
    <scope>NUCLEOTIDE SEQUENCE [LARGE SCALE GENOMIC DNA]</scope>
    <source>
        <strain evidence="4 5">OC33-EN08</strain>
    </source>
</reference>
<gene>
    <name evidence="4" type="ORF">WCD74_29815</name>
</gene>
<dbReference type="EMBL" id="JBBEGN010000042">
    <property type="protein sequence ID" value="MEJ2871987.1"/>
    <property type="molecule type" value="Genomic_DNA"/>
</dbReference>
<feature type="compositionally biased region" description="Basic and acidic residues" evidence="2">
    <location>
        <begin position="216"/>
        <end position="234"/>
    </location>
</feature>
<protein>
    <submittedName>
        <fullName evidence="4">IS3 family transposase</fullName>
    </submittedName>
</protein>
<sequence length="420" mass="47186">MAPPRKFDPETRARAVRMYEDRLRDHGDSKLAARKHVGAMLDINPATLRNWIEGERPRDGDGAPVGEGGEVDLEEFRRLQREVAELRRANEILKTASAFFAPGGARPSTQVKLLYIDRFRDRFGVEPICAVLAEHGMKIAPNTYYSWLRCPVTDAALAEAYLVNQIVDLYRANRSVYGVRKLWRAAQRAGLVVGREQVARLMRIAGLQGVRRGEHRTRTTTREQGAPRHPDLVKRGWKTPNRPDAVWVADFTYVWTACGFVYTSFITDVYSRRILGWRTSMSKSVDLVTAALAQALATRRREDAEFTAEGLVHHSDAGSQYTALAFTEELHEAGIAGSIGTVGDALDNALMESTIGLYKTEVIVRDCPRNWSGLREVERETAEWVHWYNYDRLHSSVGYLPPVEWEANYAAAVAQQAAAA</sequence>
<dbReference type="RefSeq" id="WP_337698567.1">
    <property type="nucleotide sequence ID" value="NZ_JBBEGN010000042.1"/>
</dbReference>
<dbReference type="Pfam" id="PF00665">
    <property type="entry name" value="rve"/>
    <property type="match status" value="1"/>
</dbReference>
<feature type="region of interest" description="Disordered" evidence="2">
    <location>
        <begin position="213"/>
        <end position="235"/>
    </location>
</feature>
<dbReference type="Pfam" id="PF13333">
    <property type="entry name" value="rve_2"/>
    <property type="match status" value="1"/>
</dbReference>
<proteinExistence type="predicted"/>
<dbReference type="InterPro" id="IPR036397">
    <property type="entry name" value="RNaseH_sf"/>
</dbReference>
<dbReference type="InterPro" id="IPR050900">
    <property type="entry name" value="Transposase_IS3/IS150/IS904"/>
</dbReference>
<dbReference type="PROSITE" id="PS50994">
    <property type="entry name" value="INTEGRASE"/>
    <property type="match status" value="1"/>
</dbReference>
<dbReference type="InterPro" id="IPR036388">
    <property type="entry name" value="WH-like_DNA-bd_sf"/>
</dbReference>
<evidence type="ECO:0000256" key="2">
    <source>
        <dbReference type="SAM" id="MobiDB-lite"/>
    </source>
</evidence>
<dbReference type="Proteomes" id="UP001385809">
    <property type="component" value="Unassembled WGS sequence"/>
</dbReference>
<dbReference type="Gene3D" id="1.10.10.10">
    <property type="entry name" value="Winged helix-like DNA-binding domain superfamily/Winged helix DNA-binding domain"/>
    <property type="match status" value="1"/>
</dbReference>
<name>A0ABU8MZF5_9PSEU</name>
<dbReference type="PANTHER" id="PTHR46889:SF5">
    <property type="entry name" value="INTEGRASE PROTEIN"/>
    <property type="match status" value="1"/>
</dbReference>
<organism evidence="4 5">
    <name type="scientific">Actinomycetospora aurantiaca</name>
    <dbReference type="NCBI Taxonomy" id="3129233"/>
    <lineage>
        <taxon>Bacteria</taxon>
        <taxon>Bacillati</taxon>
        <taxon>Actinomycetota</taxon>
        <taxon>Actinomycetes</taxon>
        <taxon>Pseudonocardiales</taxon>
        <taxon>Pseudonocardiaceae</taxon>
        <taxon>Actinomycetospora</taxon>
    </lineage>
</organism>
<evidence type="ECO:0000259" key="3">
    <source>
        <dbReference type="PROSITE" id="PS50994"/>
    </source>
</evidence>
<dbReference type="Gene3D" id="3.30.420.10">
    <property type="entry name" value="Ribonuclease H-like superfamily/Ribonuclease H"/>
    <property type="match status" value="1"/>
</dbReference>
<dbReference type="InterPro" id="IPR009057">
    <property type="entry name" value="Homeodomain-like_sf"/>
</dbReference>
<dbReference type="PANTHER" id="PTHR46889">
    <property type="entry name" value="TRANSPOSASE INSF FOR INSERTION SEQUENCE IS3B-RELATED"/>
    <property type="match status" value="1"/>
</dbReference>
<dbReference type="NCBIfam" id="NF033516">
    <property type="entry name" value="transpos_IS3"/>
    <property type="match status" value="1"/>
</dbReference>